<protein>
    <submittedName>
        <fullName evidence="1">Uncharacterized protein</fullName>
    </submittedName>
</protein>
<evidence type="ECO:0000313" key="1">
    <source>
        <dbReference type="EMBL" id="QXQ14208.1"/>
    </source>
</evidence>
<sequence length="194" mass="19912">MRQLSFFSADALPPAIPDLGGLLACAGQVVRQDIGARISVLVAAEWRAHAIAELISAAGLVAEVTVTTEGNLSVRTALVAELLPLGSQWQRGAVKSVPVGWVPGPRALRAWALAAGSPENGGERFVLGMDPHAPDTYPALTAALSRAGITPTPIGVRGPNPGLRIAGPRRLAKLVDYLGAPPVAAPAADCWPSG</sequence>
<reference evidence="1" key="1">
    <citation type="submission" date="2021-07" db="EMBL/GenBank/DDBJ databases">
        <title>Candidatus Kaistella beijingensis sp. nov. isolated from a municipal wastewater treatment plant is involved in sludge foaming.</title>
        <authorList>
            <person name="Song Y."/>
            <person name="Liu S.-J."/>
        </authorList>
    </citation>
    <scope>NUCLEOTIDE SEQUENCE</scope>
    <source>
        <strain evidence="1">DSM 43998</strain>
    </source>
</reference>
<gene>
    <name evidence="1" type="ORF">KV203_01860</name>
</gene>
<organism evidence="1 2">
    <name type="scientific">Skermania pinensis</name>
    <dbReference type="NCBI Taxonomy" id="39122"/>
    <lineage>
        <taxon>Bacteria</taxon>
        <taxon>Bacillati</taxon>
        <taxon>Actinomycetota</taxon>
        <taxon>Actinomycetes</taxon>
        <taxon>Mycobacteriales</taxon>
        <taxon>Gordoniaceae</taxon>
        <taxon>Skermania</taxon>
    </lineage>
</organism>
<dbReference type="Proteomes" id="UP000887023">
    <property type="component" value="Chromosome"/>
</dbReference>
<accession>A0ABX8S8L4</accession>
<evidence type="ECO:0000313" key="2">
    <source>
        <dbReference type="Proteomes" id="UP000887023"/>
    </source>
</evidence>
<dbReference type="EMBL" id="CP079105">
    <property type="protein sequence ID" value="QXQ14208.1"/>
    <property type="molecule type" value="Genomic_DNA"/>
</dbReference>
<keyword evidence="2" id="KW-1185">Reference proteome</keyword>
<dbReference type="RefSeq" id="WP_066466933.1">
    <property type="nucleotide sequence ID" value="NZ_CBCRUZ010000020.1"/>
</dbReference>
<name>A0ABX8S8L4_9ACTN</name>
<proteinExistence type="predicted"/>